<evidence type="ECO:0000256" key="1">
    <source>
        <dbReference type="SAM" id="SignalP"/>
    </source>
</evidence>
<keyword evidence="3" id="KW-1185">Reference proteome</keyword>
<accession>A0A4R1BBX4</accession>
<evidence type="ECO:0008006" key="4">
    <source>
        <dbReference type="Google" id="ProtNLM"/>
    </source>
</evidence>
<dbReference type="AlphaFoldDB" id="A0A4R1BBX4"/>
<gene>
    <name evidence="2" type="ORF">EPD60_10845</name>
</gene>
<keyword evidence="1" id="KW-0732">Signal</keyword>
<feature type="signal peptide" evidence="1">
    <location>
        <begin position="1"/>
        <end position="18"/>
    </location>
</feature>
<organism evidence="2 3">
    <name type="scientific">Flaviaesturariibacter flavus</name>
    <dbReference type="NCBI Taxonomy" id="2502780"/>
    <lineage>
        <taxon>Bacteria</taxon>
        <taxon>Pseudomonadati</taxon>
        <taxon>Bacteroidota</taxon>
        <taxon>Chitinophagia</taxon>
        <taxon>Chitinophagales</taxon>
        <taxon>Chitinophagaceae</taxon>
        <taxon>Flaviaestuariibacter</taxon>
    </lineage>
</organism>
<comment type="caution">
    <text evidence="2">The sequence shown here is derived from an EMBL/GenBank/DDBJ whole genome shotgun (WGS) entry which is preliminary data.</text>
</comment>
<reference evidence="2 3" key="1">
    <citation type="submission" date="2019-03" db="EMBL/GenBank/DDBJ databases">
        <authorList>
            <person name="Kim M.K.M."/>
        </authorList>
    </citation>
    <scope>NUCLEOTIDE SEQUENCE [LARGE SCALE GENOMIC DNA]</scope>
    <source>
        <strain evidence="2 3">17J68-12</strain>
    </source>
</reference>
<dbReference type="Proteomes" id="UP000295334">
    <property type="component" value="Unassembled WGS sequence"/>
</dbReference>
<dbReference type="OrthoDB" id="1340981at2"/>
<evidence type="ECO:0000313" key="2">
    <source>
        <dbReference type="EMBL" id="TCJ14477.1"/>
    </source>
</evidence>
<evidence type="ECO:0000313" key="3">
    <source>
        <dbReference type="Proteomes" id="UP000295334"/>
    </source>
</evidence>
<dbReference type="RefSeq" id="WP_131449468.1">
    <property type="nucleotide sequence ID" value="NZ_SJZI01000042.1"/>
</dbReference>
<sequence length="235" mass="25808">MRFLLFSCLLLPAVALQAQKTELRLALNSGVFRYTGNGVENTSSINYGTQEGQGYTNDVYGSHGALGYGASLDLQRVTRYGLLLGLRAGPEVLRSRQQISEVSVWDGYNNKQVSANGSTHFSQSYIGISPFLGWRAPAGPVSLDATVGLEFGIPLSAWESGSALGADGQRYTVARYRRYHGLADGRYRFQLGANYRRYGAYLGYSAGQIDMRSVMIGGSSEAYSRYLRFGLSRRF</sequence>
<feature type="chain" id="PRO_5020867329" description="Outer membrane protein beta-barrel domain-containing protein" evidence="1">
    <location>
        <begin position="19"/>
        <end position="235"/>
    </location>
</feature>
<protein>
    <recommendedName>
        <fullName evidence="4">Outer membrane protein beta-barrel domain-containing protein</fullName>
    </recommendedName>
</protein>
<name>A0A4R1BBX4_9BACT</name>
<proteinExistence type="predicted"/>
<dbReference type="EMBL" id="SJZI01000042">
    <property type="protein sequence ID" value="TCJ14477.1"/>
    <property type="molecule type" value="Genomic_DNA"/>
</dbReference>